<dbReference type="EC" id="2.1.1.197" evidence="5"/>
<dbReference type="EMBL" id="DPVE01000116">
    <property type="protein sequence ID" value="HCK29845.1"/>
    <property type="molecule type" value="Genomic_DNA"/>
</dbReference>
<evidence type="ECO:0000256" key="3">
    <source>
        <dbReference type="ARBA" id="ARBA00022691"/>
    </source>
</evidence>
<comment type="pathway">
    <text evidence="5">Cofactor biosynthesis; biotin biosynthesis.</text>
</comment>
<keyword evidence="4 5" id="KW-0093">Biotin biosynthesis</keyword>
<evidence type="ECO:0000256" key="1">
    <source>
        <dbReference type="ARBA" id="ARBA00022603"/>
    </source>
</evidence>
<evidence type="ECO:0000256" key="2">
    <source>
        <dbReference type="ARBA" id="ARBA00022679"/>
    </source>
</evidence>
<comment type="function">
    <text evidence="5">Converts the free carboxyl group of a malonyl-thioester to its methyl ester by transfer of a methyl group from S-adenosyl-L-methionine (SAM). It allows to synthesize pimeloyl-ACP via the fatty acid synthetic pathway.</text>
</comment>
<dbReference type="AlphaFoldDB" id="A0A3D2SMP9"/>
<evidence type="ECO:0000256" key="5">
    <source>
        <dbReference type="HAMAP-Rule" id="MF_00835"/>
    </source>
</evidence>
<evidence type="ECO:0000313" key="6">
    <source>
        <dbReference type="EMBL" id="HCK29845.1"/>
    </source>
</evidence>
<sequence>MFVNLNKSLIAQRFAKAGQSYTEQAVIQKQISQHLSQLMQNHCPENLAHVLEIGCGSGNLTHQLVKNFQIEQWYLNDLYPQVQRHFQDHLPIQWMIGDIETLDLPGDSDAIVSSSALQWINDLPKLLARCHTALKAQGWLCFSTFGPDNFTEIKQLTGQGLEYWSIDDWRRQLEKVNFEVVELSQQSLYMRFETPKAVLKHLKATGVTGASVQQQRWTKQSLTEFYQCYQQFQLENQQYSLTYHPIYCIARRTA</sequence>
<keyword evidence="2 5" id="KW-0808">Transferase</keyword>
<proteinExistence type="inferred from homology"/>
<keyword evidence="1 5" id="KW-0489">Methyltransferase</keyword>
<dbReference type="GO" id="GO:0102130">
    <property type="term" value="F:malonyl-CoA methyltransferase activity"/>
    <property type="evidence" value="ECO:0007669"/>
    <property type="project" value="UniProtKB-EC"/>
</dbReference>
<protein>
    <recommendedName>
        <fullName evidence="5">Malonyl-[acyl-carrier protein] O-methyltransferase</fullName>
        <shortName evidence="5">Malonyl-ACP O-methyltransferase</shortName>
        <ecNumber evidence="5">2.1.1.197</ecNumber>
    </recommendedName>
    <alternativeName>
        <fullName evidence="5">Biotin synthesis protein BioC</fullName>
    </alternativeName>
</protein>
<comment type="caution">
    <text evidence="6">The sequence shown here is derived from an EMBL/GenBank/DDBJ whole genome shotgun (WGS) entry which is preliminary data.</text>
</comment>
<dbReference type="NCBIfam" id="TIGR02072">
    <property type="entry name" value="BioC"/>
    <property type="match status" value="1"/>
</dbReference>
<keyword evidence="3 5" id="KW-0949">S-adenosyl-L-methionine</keyword>
<dbReference type="HAMAP" id="MF_00835">
    <property type="entry name" value="BioC"/>
    <property type="match status" value="1"/>
</dbReference>
<dbReference type="GO" id="GO:0009102">
    <property type="term" value="P:biotin biosynthetic process"/>
    <property type="evidence" value="ECO:0007669"/>
    <property type="project" value="UniProtKB-UniRule"/>
</dbReference>
<name>A0A3D2SMP9_9GAMM</name>
<dbReference type="GO" id="GO:0010340">
    <property type="term" value="F:carboxyl-O-methyltransferase activity"/>
    <property type="evidence" value="ECO:0007669"/>
    <property type="project" value="UniProtKB-UniRule"/>
</dbReference>
<organism evidence="6 7">
    <name type="scientific">Acinetobacter ursingii</name>
    <dbReference type="NCBI Taxonomy" id="108980"/>
    <lineage>
        <taxon>Bacteria</taxon>
        <taxon>Pseudomonadati</taxon>
        <taxon>Pseudomonadota</taxon>
        <taxon>Gammaproteobacteria</taxon>
        <taxon>Moraxellales</taxon>
        <taxon>Moraxellaceae</taxon>
        <taxon>Acinetobacter</taxon>
    </lineage>
</organism>
<dbReference type="PANTHER" id="PTHR13090:SF1">
    <property type="entry name" value="ARGININE-HYDROXYLASE NDUFAF5, MITOCHONDRIAL"/>
    <property type="match status" value="1"/>
</dbReference>
<gene>
    <name evidence="5 6" type="primary">bioC</name>
    <name evidence="6" type="ORF">DHW29_06395</name>
</gene>
<accession>A0A3D2SMP9</accession>
<dbReference type="InterPro" id="IPR050602">
    <property type="entry name" value="Malonyl-ACP_OMT"/>
</dbReference>
<dbReference type="Pfam" id="PF13489">
    <property type="entry name" value="Methyltransf_23"/>
    <property type="match status" value="1"/>
</dbReference>
<comment type="similarity">
    <text evidence="5">Belongs to the methyltransferase superfamily.</text>
</comment>
<dbReference type="CDD" id="cd02440">
    <property type="entry name" value="AdoMet_MTases"/>
    <property type="match status" value="1"/>
</dbReference>
<reference evidence="6 7" key="1">
    <citation type="journal article" date="2018" name="Nat. Biotechnol.">
        <title>A standardized bacterial taxonomy based on genome phylogeny substantially revises the tree of life.</title>
        <authorList>
            <person name="Parks D.H."/>
            <person name="Chuvochina M."/>
            <person name="Waite D.W."/>
            <person name="Rinke C."/>
            <person name="Skarshewski A."/>
            <person name="Chaumeil P.A."/>
            <person name="Hugenholtz P."/>
        </authorList>
    </citation>
    <scope>NUCLEOTIDE SEQUENCE [LARGE SCALE GENOMIC DNA]</scope>
    <source>
        <strain evidence="6">UBA9669</strain>
    </source>
</reference>
<comment type="catalytic activity">
    <reaction evidence="5">
        <text>malonyl-[ACP] + S-adenosyl-L-methionine = malonyl-[ACP] methyl ester + S-adenosyl-L-homocysteine</text>
        <dbReference type="Rhea" id="RHEA:17105"/>
        <dbReference type="Rhea" id="RHEA-COMP:9623"/>
        <dbReference type="Rhea" id="RHEA-COMP:9954"/>
        <dbReference type="ChEBI" id="CHEBI:57856"/>
        <dbReference type="ChEBI" id="CHEBI:59789"/>
        <dbReference type="ChEBI" id="CHEBI:78449"/>
        <dbReference type="ChEBI" id="CHEBI:78845"/>
        <dbReference type="EC" id="2.1.1.197"/>
    </reaction>
</comment>
<dbReference type="InterPro" id="IPR029063">
    <property type="entry name" value="SAM-dependent_MTases_sf"/>
</dbReference>
<evidence type="ECO:0000256" key="4">
    <source>
        <dbReference type="ARBA" id="ARBA00022756"/>
    </source>
</evidence>
<dbReference type="UniPathway" id="UPA00078"/>
<dbReference type="RefSeq" id="WP_104794948.1">
    <property type="nucleotide sequence ID" value="NZ_AP018824.1"/>
</dbReference>
<dbReference type="Gene3D" id="3.40.50.150">
    <property type="entry name" value="Vaccinia Virus protein VP39"/>
    <property type="match status" value="1"/>
</dbReference>
<dbReference type="PANTHER" id="PTHR13090">
    <property type="entry name" value="ARGININE-HYDROXYLASE NDUFAF5, MITOCHONDRIAL"/>
    <property type="match status" value="1"/>
</dbReference>
<dbReference type="Proteomes" id="UP000263596">
    <property type="component" value="Unassembled WGS sequence"/>
</dbReference>
<dbReference type="GO" id="GO:0032259">
    <property type="term" value="P:methylation"/>
    <property type="evidence" value="ECO:0007669"/>
    <property type="project" value="UniProtKB-KW"/>
</dbReference>
<evidence type="ECO:0000313" key="7">
    <source>
        <dbReference type="Proteomes" id="UP000263596"/>
    </source>
</evidence>
<dbReference type="SUPFAM" id="SSF53335">
    <property type="entry name" value="S-adenosyl-L-methionine-dependent methyltransferases"/>
    <property type="match status" value="1"/>
</dbReference>
<dbReference type="InterPro" id="IPR011814">
    <property type="entry name" value="BioC"/>
</dbReference>